<evidence type="ECO:0000313" key="1">
    <source>
        <dbReference type="EMBL" id="AKA83665.1"/>
    </source>
</evidence>
<gene>
    <name evidence="1" type="ORF">VO64_3119</name>
</gene>
<name>A0AAU8TXL6_9PSED</name>
<keyword evidence="1" id="KW-0560">Oxidoreductase</keyword>
<dbReference type="GO" id="GO:0004096">
    <property type="term" value="F:catalase activity"/>
    <property type="evidence" value="ECO:0007669"/>
    <property type="project" value="UniProtKB-EC"/>
</dbReference>
<organism evidence="1 2">
    <name type="scientific">Pseudomonas synxantha</name>
    <dbReference type="NCBI Taxonomy" id="47883"/>
    <lineage>
        <taxon>Bacteria</taxon>
        <taxon>Pseudomonadati</taxon>
        <taxon>Pseudomonadota</taxon>
        <taxon>Gammaproteobacteria</taxon>
        <taxon>Pseudomonadales</taxon>
        <taxon>Pseudomonadaceae</taxon>
        <taxon>Pseudomonas</taxon>
    </lineage>
</organism>
<protein>
    <submittedName>
        <fullName evidence="1">Catalase</fullName>
        <ecNumber evidence="1">1.11.1.6</ecNumber>
    </submittedName>
</protein>
<proteinExistence type="predicted"/>
<dbReference type="EMBL" id="CP011117">
    <property type="protein sequence ID" value="AKA83665.1"/>
    <property type="molecule type" value="Genomic_DNA"/>
</dbReference>
<dbReference type="Proteomes" id="UP000033099">
    <property type="component" value="Chromosome"/>
</dbReference>
<dbReference type="AlphaFoldDB" id="A0AAU8TXL6"/>
<sequence length="37" mass="4058">MQNRVSHYLSNSISQVPCLGFCSNEPGTALATLNKEF</sequence>
<reference evidence="1 2" key="1">
    <citation type="journal article" date="2015" name="Genome Announc.">
        <title>Complete Genome Sequence of Biocontrol Strain Pseudomonas fluorescens LBUM223.</title>
        <authorList>
            <person name="Roquigny R."/>
            <person name="Arseneault T."/>
            <person name="Gadkar V.J."/>
            <person name="Novinscak A."/>
            <person name="Joly D.L."/>
            <person name="Filion M."/>
        </authorList>
    </citation>
    <scope>NUCLEOTIDE SEQUENCE [LARGE SCALE GENOMIC DNA]</scope>
    <source>
        <strain evidence="1 2">LBUM223</strain>
    </source>
</reference>
<dbReference type="KEGG" id="pfb:VO64_3119"/>
<dbReference type="EC" id="1.11.1.6" evidence="1"/>
<accession>A0AAU8TXL6</accession>
<keyword evidence="1" id="KW-0575">Peroxidase</keyword>
<evidence type="ECO:0000313" key="2">
    <source>
        <dbReference type="Proteomes" id="UP000033099"/>
    </source>
</evidence>